<feature type="domain" description="Reverse transcriptase" evidence="1">
    <location>
        <begin position="300"/>
        <end position="456"/>
    </location>
</feature>
<dbReference type="Gene3D" id="3.30.70.270">
    <property type="match status" value="1"/>
</dbReference>
<dbReference type="InterPro" id="IPR000477">
    <property type="entry name" value="RT_dom"/>
</dbReference>
<dbReference type="InterPro" id="IPR043128">
    <property type="entry name" value="Rev_trsase/Diguanyl_cyclase"/>
</dbReference>
<evidence type="ECO:0000259" key="1">
    <source>
        <dbReference type="Pfam" id="PF00078"/>
    </source>
</evidence>
<comment type="caution">
    <text evidence="2">The sequence shown here is derived from an EMBL/GenBank/DDBJ whole genome shotgun (WGS) entry which is preliminary data.</text>
</comment>
<accession>A0A9Q3PPP9</accession>
<dbReference type="Gene3D" id="3.10.10.10">
    <property type="entry name" value="HIV Type 1 Reverse Transcriptase, subunit A, domain 1"/>
    <property type="match status" value="1"/>
</dbReference>
<keyword evidence="3" id="KW-1185">Reference proteome</keyword>
<dbReference type="PANTHER" id="PTHR24559:SF444">
    <property type="entry name" value="REVERSE TRANSCRIPTASE DOMAIN-CONTAINING PROTEIN"/>
    <property type="match status" value="1"/>
</dbReference>
<protein>
    <recommendedName>
        <fullName evidence="1">Reverse transcriptase domain-containing protein</fullName>
    </recommendedName>
</protein>
<dbReference type="CDD" id="cd01647">
    <property type="entry name" value="RT_LTR"/>
    <property type="match status" value="1"/>
</dbReference>
<dbReference type="InterPro" id="IPR043502">
    <property type="entry name" value="DNA/RNA_pol_sf"/>
</dbReference>
<sequence length="485" mass="56232">MGQALLKEVPKLKEWPHFSGEGEYDHMEFIRGIDMIEEDFELPDRLVTERLNTLLTRPAHRWYIKLLQAHRHQSWTWWKTQIMNKWANDAWRFKVEKAFESGKLNADKDKDLPWFCQQEDILTALYPEMSDIMIHRKILRQCGGDCKHAVKSRTTGQSSAENIINILEEVTTRTKIGSMSPVNLELEKFKSEQLREAEISLHLTDYQENELSSLLYDHKGAFASEKEPLRAIIGNEVDIILNIERPYPPLLRRPAYLASLKSREALETHIKELLDLSVIRKVGHNDKAEITTPVIVACNNGKSRMVRDFRALNSYTVPDRYPIPKIQIALTQISQAVYITTMDALKGFHQNVVTPRARKYLRIIVHCGVYEYLRMPFGIKNAPSHFQRMMNEIFPEELSEGWLIIYIDDIIVCSKTWEEHMYRLSRGLTKIQSVNMKISLKKCHFGFKELKALGHVVSGLSLGIDKNKVAAVLLKPMPQKKKKIQ</sequence>
<evidence type="ECO:0000313" key="2">
    <source>
        <dbReference type="EMBL" id="MBW0568042.1"/>
    </source>
</evidence>
<dbReference type="AlphaFoldDB" id="A0A9Q3PPP9"/>
<evidence type="ECO:0000313" key="3">
    <source>
        <dbReference type="Proteomes" id="UP000765509"/>
    </source>
</evidence>
<dbReference type="PANTHER" id="PTHR24559">
    <property type="entry name" value="TRANSPOSON TY3-I GAG-POL POLYPROTEIN"/>
    <property type="match status" value="1"/>
</dbReference>
<name>A0A9Q3PPP9_9BASI</name>
<proteinExistence type="predicted"/>
<gene>
    <name evidence="2" type="ORF">O181_107757</name>
</gene>
<dbReference type="Pfam" id="PF00078">
    <property type="entry name" value="RVT_1"/>
    <property type="match status" value="1"/>
</dbReference>
<dbReference type="SUPFAM" id="SSF56672">
    <property type="entry name" value="DNA/RNA polymerases"/>
    <property type="match status" value="1"/>
</dbReference>
<dbReference type="Proteomes" id="UP000765509">
    <property type="component" value="Unassembled WGS sequence"/>
</dbReference>
<dbReference type="EMBL" id="AVOT02081890">
    <property type="protein sequence ID" value="MBW0568042.1"/>
    <property type="molecule type" value="Genomic_DNA"/>
</dbReference>
<dbReference type="OrthoDB" id="1750432at2759"/>
<dbReference type="InterPro" id="IPR053134">
    <property type="entry name" value="RNA-dir_DNA_polymerase"/>
</dbReference>
<organism evidence="2 3">
    <name type="scientific">Austropuccinia psidii MF-1</name>
    <dbReference type="NCBI Taxonomy" id="1389203"/>
    <lineage>
        <taxon>Eukaryota</taxon>
        <taxon>Fungi</taxon>
        <taxon>Dikarya</taxon>
        <taxon>Basidiomycota</taxon>
        <taxon>Pucciniomycotina</taxon>
        <taxon>Pucciniomycetes</taxon>
        <taxon>Pucciniales</taxon>
        <taxon>Sphaerophragmiaceae</taxon>
        <taxon>Austropuccinia</taxon>
    </lineage>
</organism>
<reference evidence="2" key="1">
    <citation type="submission" date="2021-03" db="EMBL/GenBank/DDBJ databases">
        <title>Draft genome sequence of rust myrtle Austropuccinia psidii MF-1, a brazilian biotype.</title>
        <authorList>
            <person name="Quecine M.C."/>
            <person name="Pachon D.M.R."/>
            <person name="Bonatelli M.L."/>
            <person name="Correr F.H."/>
            <person name="Franceschini L.M."/>
            <person name="Leite T.F."/>
            <person name="Margarido G.R.A."/>
            <person name="Almeida C.A."/>
            <person name="Ferrarezi J.A."/>
            <person name="Labate C.A."/>
        </authorList>
    </citation>
    <scope>NUCLEOTIDE SEQUENCE</scope>
    <source>
        <strain evidence="2">MF-1</strain>
    </source>
</reference>